<dbReference type="Proteomes" id="UP000756387">
    <property type="component" value="Unassembled WGS sequence"/>
</dbReference>
<dbReference type="EMBL" id="JADCSA010000006">
    <property type="protein sequence ID" value="MBE7324666.1"/>
    <property type="molecule type" value="Genomic_DNA"/>
</dbReference>
<evidence type="ECO:0000313" key="2">
    <source>
        <dbReference type="EMBL" id="MBE7324666.1"/>
    </source>
</evidence>
<protein>
    <submittedName>
        <fullName evidence="2">Uncharacterized protein</fullName>
    </submittedName>
</protein>
<proteinExistence type="predicted"/>
<reference evidence="2 3" key="1">
    <citation type="submission" date="2020-10" db="EMBL/GenBank/DDBJ databases">
        <title>Nocardioides sp. isolated from sludge.</title>
        <authorList>
            <person name="Zhang X."/>
        </authorList>
    </citation>
    <scope>NUCLEOTIDE SEQUENCE [LARGE SCALE GENOMIC DNA]</scope>
    <source>
        <strain evidence="2 3">Y6</strain>
    </source>
</reference>
<keyword evidence="3" id="KW-1185">Reference proteome</keyword>
<gene>
    <name evidence="2" type="ORF">IEQ44_08370</name>
</gene>
<dbReference type="RefSeq" id="WP_193637987.1">
    <property type="nucleotide sequence ID" value="NZ_JADCSA010000006.1"/>
</dbReference>
<feature type="region of interest" description="Disordered" evidence="1">
    <location>
        <begin position="47"/>
        <end position="79"/>
    </location>
</feature>
<accession>A0ABR9RSY0</accession>
<comment type="caution">
    <text evidence="2">The sequence shown here is derived from an EMBL/GenBank/DDBJ whole genome shotgun (WGS) entry which is preliminary data.</text>
</comment>
<feature type="compositionally biased region" description="Low complexity" evidence="1">
    <location>
        <begin position="50"/>
        <end position="66"/>
    </location>
</feature>
<organism evidence="2 3">
    <name type="scientific">Nocardioides malaquae</name>
    <dbReference type="NCBI Taxonomy" id="2773426"/>
    <lineage>
        <taxon>Bacteria</taxon>
        <taxon>Bacillati</taxon>
        <taxon>Actinomycetota</taxon>
        <taxon>Actinomycetes</taxon>
        <taxon>Propionibacteriales</taxon>
        <taxon>Nocardioidaceae</taxon>
        <taxon>Nocardioides</taxon>
    </lineage>
</organism>
<sequence length="98" mass="10158">MPDLVRAVVRTLLAKADHVASPVGRLCGGELTWAAMALLQARGSTCWSPTTGDCSTTSASTGAGTSRRGRSPSPDPQEGYVFLGILGELCPRRSVDGP</sequence>
<evidence type="ECO:0000313" key="3">
    <source>
        <dbReference type="Proteomes" id="UP000756387"/>
    </source>
</evidence>
<name>A0ABR9RSY0_9ACTN</name>
<evidence type="ECO:0000256" key="1">
    <source>
        <dbReference type="SAM" id="MobiDB-lite"/>
    </source>
</evidence>